<evidence type="ECO:0000313" key="4">
    <source>
        <dbReference type="Proteomes" id="UP000572268"/>
    </source>
</evidence>
<comment type="caution">
    <text evidence="3">The sequence shown here is derived from an EMBL/GenBank/DDBJ whole genome shotgun (WGS) entry which is preliminary data.</text>
</comment>
<reference evidence="3 4" key="1">
    <citation type="submission" date="2020-04" db="EMBL/GenBank/DDBJ databases">
        <title>Perkinsus olseni comparative genomics.</title>
        <authorList>
            <person name="Bogema D.R."/>
        </authorList>
    </citation>
    <scope>NUCLEOTIDE SEQUENCE [LARGE SCALE GENOMIC DNA]</scope>
    <source>
        <strain evidence="3">ATCC PRA-31</strain>
    </source>
</reference>
<name>A0A7J6MVV4_PEROL</name>
<dbReference type="Proteomes" id="UP000572268">
    <property type="component" value="Unassembled WGS sequence"/>
</dbReference>
<evidence type="ECO:0000256" key="1">
    <source>
        <dbReference type="SAM" id="MobiDB-lite"/>
    </source>
</evidence>
<sequence>MFKKVALFVLCALMASELSGCSSDSTTTTPKPTTNDPASTHAALRTTTQTTTTTTTTTTSTSTVNCMNGDYYCQVMSGNKNSYCRYYGSTGVCQGLDIPCNCDEMPPTTKAPPPTTSPSTSGAGNASVQRGLEADYRDEDLSF</sequence>
<feature type="region of interest" description="Disordered" evidence="1">
    <location>
        <begin position="104"/>
        <end position="143"/>
    </location>
</feature>
<feature type="compositionally biased region" description="Low complexity" evidence="1">
    <location>
        <begin position="46"/>
        <end position="60"/>
    </location>
</feature>
<dbReference type="AlphaFoldDB" id="A0A7J6MVV4"/>
<protein>
    <submittedName>
        <fullName evidence="3">Uncharacterized protein</fullName>
    </submittedName>
</protein>
<accession>A0A7J6MVV4</accession>
<feature type="region of interest" description="Disordered" evidence="1">
    <location>
        <begin position="20"/>
        <end position="60"/>
    </location>
</feature>
<evidence type="ECO:0000256" key="2">
    <source>
        <dbReference type="SAM" id="SignalP"/>
    </source>
</evidence>
<evidence type="ECO:0000313" key="3">
    <source>
        <dbReference type="EMBL" id="KAF4675457.1"/>
    </source>
</evidence>
<feature type="signal peptide" evidence="2">
    <location>
        <begin position="1"/>
        <end position="23"/>
    </location>
</feature>
<organism evidence="3 4">
    <name type="scientific">Perkinsus olseni</name>
    <name type="common">Perkinsus atlanticus</name>
    <dbReference type="NCBI Taxonomy" id="32597"/>
    <lineage>
        <taxon>Eukaryota</taxon>
        <taxon>Sar</taxon>
        <taxon>Alveolata</taxon>
        <taxon>Perkinsozoa</taxon>
        <taxon>Perkinsea</taxon>
        <taxon>Perkinsida</taxon>
        <taxon>Perkinsidae</taxon>
        <taxon>Perkinsus</taxon>
    </lineage>
</organism>
<dbReference type="EMBL" id="JABANN010000014">
    <property type="protein sequence ID" value="KAF4675457.1"/>
    <property type="molecule type" value="Genomic_DNA"/>
</dbReference>
<proteinExistence type="predicted"/>
<feature type="chain" id="PRO_5029574054" evidence="2">
    <location>
        <begin position="24"/>
        <end position="143"/>
    </location>
</feature>
<keyword evidence="2" id="KW-0732">Signal</keyword>
<gene>
    <name evidence="3" type="ORF">FOL46_001395</name>
</gene>